<dbReference type="Gene3D" id="3.30.40.10">
    <property type="entry name" value="Zinc/RING finger domain, C3HC4 (zinc finger)"/>
    <property type="match status" value="1"/>
</dbReference>
<dbReference type="SMART" id="SM00184">
    <property type="entry name" value="RING"/>
    <property type="match status" value="1"/>
</dbReference>
<sequence>MSAAEDLEFELEALLATYGEDAVHVQHQSSTHHTGCAGSHIVEVPVAPRSDVDCEQYVAALLVLTLDPSYPTQPPSVQLRDAKGLPDQHLAKLQAALQGEARSMAGEMQLGHLVESAIELLSAANQPFGACTICLEPLTGDPSIGTTPGSAASVRAISSCSSRDGGRGALQVVRLPCYHCYHAACFGPWWHWQQRRLAQRERQLWSEYKSMAPLKLEEEGIRQEAVSVGGGGTADLAQAEDGAAECAYVLPCPACRVEVAPASLAHIWQQLQAVTAESWSGGGAGGAGRAALSELPPQQRQQLQAMQRRHAAIMRRQQQCGGLVEASHSVSLSDLQQAGTAAANAAAAAAAATTGLAADARAVAGPPPAAPGPTSSGVAGQPGAHQATGARRDGRGGRLPPAGGGGGRMRGGKAEGGTACCGGASGSGSGKGRGRKGDQQRQPSAAATPGSAAAAAVAAAAPRAAAGPAAAAASVKGLHIDRPAGQQQRRPSAGRGRGRGASSLAASVGLAPAPSS</sequence>
<dbReference type="InterPro" id="IPR016135">
    <property type="entry name" value="UBQ-conjugating_enzyme/RWD"/>
</dbReference>
<dbReference type="CDD" id="cd23818">
    <property type="entry name" value="RWD_RNF25"/>
    <property type="match status" value="1"/>
</dbReference>
<feature type="domain" description="RWD" evidence="2">
    <location>
        <begin position="9"/>
        <end position="124"/>
    </location>
</feature>
<dbReference type="Pfam" id="PF05773">
    <property type="entry name" value="RWD"/>
    <property type="match status" value="1"/>
</dbReference>
<dbReference type="Proteomes" id="UP001055712">
    <property type="component" value="Unassembled WGS sequence"/>
</dbReference>
<dbReference type="InterPro" id="IPR001841">
    <property type="entry name" value="Znf_RING"/>
</dbReference>
<feature type="compositionally biased region" description="Low complexity" evidence="1">
    <location>
        <begin position="484"/>
        <end position="516"/>
    </location>
</feature>
<dbReference type="GO" id="GO:0005634">
    <property type="term" value="C:nucleus"/>
    <property type="evidence" value="ECO:0007669"/>
    <property type="project" value="TreeGrafter"/>
</dbReference>
<keyword evidence="4" id="KW-1185">Reference proteome</keyword>
<evidence type="ECO:0000259" key="2">
    <source>
        <dbReference type="PROSITE" id="PS50908"/>
    </source>
</evidence>
<accession>A0A9D4TU12</accession>
<evidence type="ECO:0000313" key="3">
    <source>
        <dbReference type="EMBL" id="KAI3434779.1"/>
    </source>
</evidence>
<dbReference type="SUPFAM" id="SSF54495">
    <property type="entry name" value="UBC-like"/>
    <property type="match status" value="1"/>
</dbReference>
<dbReference type="AlphaFoldDB" id="A0A9D4TU12"/>
<dbReference type="InterPro" id="IPR039133">
    <property type="entry name" value="RNF25"/>
</dbReference>
<feature type="region of interest" description="Disordered" evidence="1">
    <location>
        <begin position="362"/>
        <end position="516"/>
    </location>
</feature>
<dbReference type="Gene3D" id="3.10.110.10">
    <property type="entry name" value="Ubiquitin Conjugating Enzyme"/>
    <property type="match status" value="1"/>
</dbReference>
<comment type="caution">
    <text evidence="3">The sequence shown here is derived from an EMBL/GenBank/DDBJ whole genome shotgun (WGS) entry which is preliminary data.</text>
</comment>
<gene>
    <name evidence="3" type="ORF">D9Q98_002839</name>
</gene>
<dbReference type="GO" id="GO:0061630">
    <property type="term" value="F:ubiquitin protein ligase activity"/>
    <property type="evidence" value="ECO:0007669"/>
    <property type="project" value="InterPro"/>
</dbReference>
<feature type="region of interest" description="Disordered" evidence="1">
    <location>
        <begin position="282"/>
        <end position="309"/>
    </location>
</feature>
<evidence type="ECO:0000313" key="4">
    <source>
        <dbReference type="Proteomes" id="UP001055712"/>
    </source>
</evidence>
<dbReference type="PANTHER" id="PTHR13198">
    <property type="entry name" value="RING FINGER PROTEIN 25"/>
    <property type="match status" value="1"/>
</dbReference>
<reference evidence="3" key="2">
    <citation type="submission" date="2020-11" db="EMBL/GenBank/DDBJ databases">
        <authorList>
            <person name="Cecchin M."/>
            <person name="Marcolungo L."/>
            <person name="Rossato M."/>
            <person name="Girolomoni L."/>
            <person name="Cosentino E."/>
            <person name="Cuine S."/>
            <person name="Li-Beisson Y."/>
            <person name="Delledonne M."/>
            <person name="Ballottari M."/>
        </authorList>
    </citation>
    <scope>NUCLEOTIDE SEQUENCE</scope>
    <source>
        <strain evidence="3">211/11P</strain>
        <tissue evidence="3">Whole cell</tissue>
    </source>
</reference>
<dbReference type="InterPro" id="IPR013083">
    <property type="entry name" value="Znf_RING/FYVE/PHD"/>
</dbReference>
<reference evidence="3" key="1">
    <citation type="journal article" date="2019" name="Plant J.">
        <title>Chlorella vulgaris genome assembly and annotation reveals the molecular basis for metabolic acclimation to high light conditions.</title>
        <authorList>
            <person name="Cecchin M."/>
            <person name="Marcolungo L."/>
            <person name="Rossato M."/>
            <person name="Girolomoni L."/>
            <person name="Cosentino E."/>
            <person name="Cuine S."/>
            <person name="Li-Beisson Y."/>
            <person name="Delledonne M."/>
            <person name="Ballottari M."/>
        </authorList>
    </citation>
    <scope>NUCLEOTIDE SEQUENCE</scope>
    <source>
        <strain evidence="3">211/11P</strain>
    </source>
</reference>
<protein>
    <recommendedName>
        <fullName evidence="2">RWD domain-containing protein</fullName>
    </recommendedName>
</protein>
<feature type="compositionally biased region" description="Low complexity" evidence="1">
    <location>
        <begin position="443"/>
        <end position="473"/>
    </location>
</feature>
<dbReference type="PROSITE" id="PS50908">
    <property type="entry name" value="RWD"/>
    <property type="match status" value="1"/>
</dbReference>
<dbReference type="EMBL" id="SIDB01000003">
    <property type="protein sequence ID" value="KAI3434779.1"/>
    <property type="molecule type" value="Genomic_DNA"/>
</dbReference>
<proteinExistence type="predicted"/>
<dbReference type="GO" id="GO:0016567">
    <property type="term" value="P:protein ubiquitination"/>
    <property type="evidence" value="ECO:0007669"/>
    <property type="project" value="TreeGrafter"/>
</dbReference>
<dbReference type="InterPro" id="IPR006575">
    <property type="entry name" value="RWD_dom"/>
</dbReference>
<dbReference type="OrthoDB" id="515403at2759"/>
<evidence type="ECO:0000256" key="1">
    <source>
        <dbReference type="SAM" id="MobiDB-lite"/>
    </source>
</evidence>
<organism evidence="3 4">
    <name type="scientific">Chlorella vulgaris</name>
    <name type="common">Green alga</name>
    <dbReference type="NCBI Taxonomy" id="3077"/>
    <lineage>
        <taxon>Eukaryota</taxon>
        <taxon>Viridiplantae</taxon>
        <taxon>Chlorophyta</taxon>
        <taxon>core chlorophytes</taxon>
        <taxon>Trebouxiophyceae</taxon>
        <taxon>Chlorellales</taxon>
        <taxon>Chlorellaceae</taxon>
        <taxon>Chlorella clade</taxon>
        <taxon>Chlorella</taxon>
    </lineage>
</organism>
<name>A0A9D4TU12_CHLVU</name>
<feature type="compositionally biased region" description="Gly residues" evidence="1">
    <location>
        <begin position="419"/>
        <end position="431"/>
    </location>
</feature>
<dbReference type="PANTHER" id="PTHR13198:SF4">
    <property type="entry name" value="E3 UBIQUITIN-PROTEIN LIGASE RNF25"/>
    <property type="match status" value="1"/>
</dbReference>